<keyword evidence="4 14" id="KW-0812">Transmembrane</keyword>
<keyword evidence="7" id="KW-0276">Fatty acid metabolism</keyword>
<dbReference type="GO" id="GO:0006633">
    <property type="term" value="P:fatty acid biosynthetic process"/>
    <property type="evidence" value="ECO:0007669"/>
    <property type="project" value="UniProtKB-KW"/>
</dbReference>
<evidence type="ECO:0000256" key="1">
    <source>
        <dbReference type="ARBA" id="ARBA00001947"/>
    </source>
</evidence>
<feature type="transmembrane region" description="Helical" evidence="14">
    <location>
        <begin position="53"/>
        <end position="72"/>
    </location>
</feature>
<dbReference type="GO" id="GO:0016020">
    <property type="term" value="C:membrane"/>
    <property type="evidence" value="ECO:0007669"/>
    <property type="project" value="InterPro"/>
</dbReference>
<keyword evidence="12 14" id="KW-0472">Membrane</keyword>
<dbReference type="Pfam" id="PF04116">
    <property type="entry name" value="FA_hydroxylase"/>
    <property type="match status" value="1"/>
</dbReference>
<dbReference type="PANTHER" id="PTHR12863">
    <property type="entry name" value="FATTY ACID HYDROXYLASE"/>
    <property type="match status" value="1"/>
</dbReference>
<dbReference type="GO" id="GO:0005506">
    <property type="term" value="F:iron ion binding"/>
    <property type="evidence" value="ECO:0007669"/>
    <property type="project" value="InterPro"/>
</dbReference>
<dbReference type="STRING" id="1075417.SAMN05421823_104566"/>
<organism evidence="16 17">
    <name type="scientific">Catalinimonas alkaloidigena</name>
    <dbReference type="NCBI Taxonomy" id="1075417"/>
    <lineage>
        <taxon>Bacteria</taxon>
        <taxon>Pseudomonadati</taxon>
        <taxon>Bacteroidota</taxon>
        <taxon>Cytophagia</taxon>
        <taxon>Cytophagales</taxon>
        <taxon>Catalimonadaceae</taxon>
        <taxon>Catalinimonas</taxon>
    </lineage>
</organism>
<evidence type="ECO:0000259" key="15">
    <source>
        <dbReference type="Pfam" id="PF04116"/>
    </source>
</evidence>
<evidence type="ECO:0000256" key="6">
    <source>
        <dbReference type="ARBA" id="ARBA00022824"/>
    </source>
</evidence>
<feature type="transmembrane region" description="Helical" evidence="14">
    <location>
        <begin position="107"/>
        <end position="128"/>
    </location>
</feature>
<keyword evidence="3" id="KW-0444">Lipid biosynthesis</keyword>
<keyword evidence="6" id="KW-0256">Endoplasmic reticulum</keyword>
<feature type="domain" description="Fatty acid hydroxylase" evidence="15">
    <location>
        <begin position="58"/>
        <end position="196"/>
    </location>
</feature>
<evidence type="ECO:0000256" key="4">
    <source>
        <dbReference type="ARBA" id="ARBA00022692"/>
    </source>
</evidence>
<keyword evidence="9 14" id="KW-1133">Transmembrane helix</keyword>
<dbReference type="OrthoDB" id="9784228at2"/>
<comment type="cofactor">
    <cofactor evidence="1">
        <name>Zn(2+)</name>
        <dbReference type="ChEBI" id="CHEBI:29105"/>
    </cofactor>
</comment>
<keyword evidence="5" id="KW-0479">Metal-binding</keyword>
<evidence type="ECO:0000256" key="9">
    <source>
        <dbReference type="ARBA" id="ARBA00022989"/>
    </source>
</evidence>
<evidence type="ECO:0000313" key="17">
    <source>
        <dbReference type="Proteomes" id="UP000198510"/>
    </source>
</evidence>
<keyword evidence="17" id="KW-1185">Reference proteome</keyword>
<protein>
    <submittedName>
        <fullName evidence="16">Fatty acid hydroxylase superfamily protein</fullName>
    </submittedName>
</protein>
<comment type="subcellular location">
    <subcellularLocation>
        <location evidence="2">Endoplasmic reticulum membrane</location>
        <topology evidence="2">Multi-pass membrane protein</topology>
    </subcellularLocation>
</comment>
<accession>A0A1G9HX27</accession>
<feature type="transmembrane region" description="Helical" evidence="14">
    <location>
        <begin position="25"/>
        <end position="47"/>
    </location>
</feature>
<sequence>MKQDLYNSTTQRGPFMTFLRDFTKVNAPLVISVVFVIALALLVYSFLQISVLATLGLFLFGWLSFTLAEYLMHRYLYHIPTPTPRHEQVQFVLHGAHHVTPRDKERLALPLPLVLILSAVLVGLSWWLVGAYAFAWTAGFTLGYGLYLTVHYTVHTYRPPNNLFRYLWIHHSIHHYKDDERAFGVSSPLWDWVFGTMPLRDSVASSRKIQEV</sequence>
<evidence type="ECO:0000256" key="8">
    <source>
        <dbReference type="ARBA" id="ARBA00022833"/>
    </source>
</evidence>
<keyword evidence="8" id="KW-0862">Zinc</keyword>
<keyword evidence="10" id="KW-0560">Oxidoreductase</keyword>
<dbReference type="EMBL" id="FNFO01000004">
    <property type="protein sequence ID" value="SDL17499.1"/>
    <property type="molecule type" value="Genomic_DNA"/>
</dbReference>
<dbReference type="Proteomes" id="UP000198510">
    <property type="component" value="Unassembled WGS sequence"/>
</dbReference>
<dbReference type="InterPro" id="IPR014430">
    <property type="entry name" value="Scs7"/>
</dbReference>
<evidence type="ECO:0000256" key="10">
    <source>
        <dbReference type="ARBA" id="ARBA00023002"/>
    </source>
</evidence>
<keyword evidence="11" id="KW-0443">Lipid metabolism</keyword>
<reference evidence="16 17" key="1">
    <citation type="submission" date="2016-10" db="EMBL/GenBank/DDBJ databases">
        <authorList>
            <person name="de Groot N.N."/>
        </authorList>
    </citation>
    <scope>NUCLEOTIDE SEQUENCE [LARGE SCALE GENOMIC DNA]</scope>
    <source>
        <strain evidence="16 17">DSM 25186</strain>
    </source>
</reference>
<evidence type="ECO:0000256" key="5">
    <source>
        <dbReference type="ARBA" id="ARBA00022723"/>
    </source>
</evidence>
<dbReference type="GO" id="GO:0080132">
    <property type="term" value="F:fatty acid 2-hydroxylase activity"/>
    <property type="evidence" value="ECO:0007669"/>
    <property type="project" value="InterPro"/>
</dbReference>
<evidence type="ECO:0000256" key="2">
    <source>
        <dbReference type="ARBA" id="ARBA00004477"/>
    </source>
</evidence>
<dbReference type="AlphaFoldDB" id="A0A1G9HX27"/>
<dbReference type="RefSeq" id="WP_089682771.1">
    <property type="nucleotide sequence ID" value="NZ_FNFO01000004.1"/>
</dbReference>
<name>A0A1G9HX27_9BACT</name>
<evidence type="ECO:0000256" key="3">
    <source>
        <dbReference type="ARBA" id="ARBA00022516"/>
    </source>
</evidence>
<evidence type="ECO:0000256" key="13">
    <source>
        <dbReference type="ARBA" id="ARBA00023160"/>
    </source>
</evidence>
<dbReference type="PANTHER" id="PTHR12863:SF1">
    <property type="entry name" value="FATTY ACID 2-HYDROXYLASE"/>
    <property type="match status" value="1"/>
</dbReference>
<gene>
    <name evidence="16" type="ORF">SAMN05421823_104566</name>
</gene>
<evidence type="ECO:0000313" key="16">
    <source>
        <dbReference type="EMBL" id="SDL17499.1"/>
    </source>
</evidence>
<feature type="transmembrane region" description="Helical" evidence="14">
    <location>
        <begin position="134"/>
        <end position="154"/>
    </location>
</feature>
<evidence type="ECO:0000256" key="14">
    <source>
        <dbReference type="SAM" id="Phobius"/>
    </source>
</evidence>
<keyword evidence="13" id="KW-0275">Fatty acid biosynthesis</keyword>
<evidence type="ECO:0000256" key="11">
    <source>
        <dbReference type="ARBA" id="ARBA00023098"/>
    </source>
</evidence>
<dbReference type="InterPro" id="IPR006694">
    <property type="entry name" value="Fatty_acid_hydroxylase"/>
</dbReference>
<evidence type="ECO:0000256" key="7">
    <source>
        <dbReference type="ARBA" id="ARBA00022832"/>
    </source>
</evidence>
<proteinExistence type="predicted"/>
<evidence type="ECO:0000256" key="12">
    <source>
        <dbReference type="ARBA" id="ARBA00023136"/>
    </source>
</evidence>